<keyword evidence="5" id="KW-1185">Reference proteome</keyword>
<name>A0A2J6Q511_9HELO</name>
<reference evidence="4 5" key="1">
    <citation type="submission" date="2016-05" db="EMBL/GenBank/DDBJ databases">
        <title>A degradative enzymes factory behind the ericoid mycorrhizal symbiosis.</title>
        <authorList>
            <consortium name="DOE Joint Genome Institute"/>
            <person name="Martino E."/>
            <person name="Morin E."/>
            <person name="Grelet G."/>
            <person name="Kuo A."/>
            <person name="Kohler A."/>
            <person name="Daghino S."/>
            <person name="Barry K."/>
            <person name="Choi C."/>
            <person name="Cichocki N."/>
            <person name="Clum A."/>
            <person name="Copeland A."/>
            <person name="Hainaut M."/>
            <person name="Haridas S."/>
            <person name="Labutti K."/>
            <person name="Lindquist E."/>
            <person name="Lipzen A."/>
            <person name="Khouja H.-R."/>
            <person name="Murat C."/>
            <person name="Ohm R."/>
            <person name="Olson A."/>
            <person name="Spatafora J."/>
            <person name="Veneault-Fourrey C."/>
            <person name="Henrissat B."/>
            <person name="Grigoriev I."/>
            <person name="Martin F."/>
            <person name="Perotto S."/>
        </authorList>
    </citation>
    <scope>NUCLEOTIDE SEQUENCE [LARGE SCALE GENOMIC DNA]</scope>
    <source>
        <strain evidence="4 5">UAMH 7357</strain>
    </source>
</reference>
<accession>A0A2J6Q511</accession>
<dbReference type="InterPro" id="IPR002347">
    <property type="entry name" value="SDR_fam"/>
</dbReference>
<dbReference type="Gene3D" id="3.40.50.720">
    <property type="entry name" value="NAD(P)-binding Rossmann-like Domain"/>
    <property type="match status" value="1"/>
</dbReference>
<proteinExistence type="inferred from homology"/>
<dbReference type="PRINTS" id="PR00081">
    <property type="entry name" value="GDHRDH"/>
</dbReference>
<evidence type="ECO:0000313" key="4">
    <source>
        <dbReference type="EMBL" id="PMD21370.1"/>
    </source>
</evidence>
<gene>
    <name evidence="4" type="ORF">NA56DRAFT_670870</name>
</gene>
<dbReference type="GO" id="GO:0016491">
    <property type="term" value="F:oxidoreductase activity"/>
    <property type="evidence" value="ECO:0007669"/>
    <property type="project" value="UniProtKB-KW"/>
</dbReference>
<evidence type="ECO:0000313" key="5">
    <source>
        <dbReference type="Proteomes" id="UP000235672"/>
    </source>
</evidence>
<dbReference type="PANTHER" id="PTHR24320">
    <property type="entry name" value="RETINOL DEHYDROGENASE"/>
    <property type="match status" value="1"/>
</dbReference>
<dbReference type="Pfam" id="PF00106">
    <property type="entry name" value="adh_short"/>
    <property type="match status" value="1"/>
</dbReference>
<dbReference type="EMBL" id="KZ613481">
    <property type="protein sequence ID" value="PMD21370.1"/>
    <property type="molecule type" value="Genomic_DNA"/>
</dbReference>
<evidence type="ECO:0000256" key="1">
    <source>
        <dbReference type="ARBA" id="ARBA00006484"/>
    </source>
</evidence>
<comment type="similarity">
    <text evidence="1">Belongs to the short-chain dehydrogenases/reductases (SDR) family.</text>
</comment>
<organism evidence="4 5">
    <name type="scientific">Hyaloscypha hepaticicola</name>
    <dbReference type="NCBI Taxonomy" id="2082293"/>
    <lineage>
        <taxon>Eukaryota</taxon>
        <taxon>Fungi</taxon>
        <taxon>Dikarya</taxon>
        <taxon>Ascomycota</taxon>
        <taxon>Pezizomycotina</taxon>
        <taxon>Leotiomycetes</taxon>
        <taxon>Helotiales</taxon>
        <taxon>Hyaloscyphaceae</taxon>
        <taxon>Hyaloscypha</taxon>
    </lineage>
</organism>
<dbReference type="Proteomes" id="UP000235672">
    <property type="component" value="Unassembled WGS sequence"/>
</dbReference>
<dbReference type="OrthoDB" id="191139at2759"/>
<keyword evidence="2" id="KW-0521">NADP</keyword>
<dbReference type="PANTHER" id="PTHR24320:SF236">
    <property type="entry name" value="SHORT-CHAIN DEHYDROGENASE-RELATED"/>
    <property type="match status" value="1"/>
</dbReference>
<evidence type="ECO:0000256" key="3">
    <source>
        <dbReference type="ARBA" id="ARBA00023002"/>
    </source>
</evidence>
<evidence type="ECO:0000256" key="2">
    <source>
        <dbReference type="ARBA" id="ARBA00022857"/>
    </source>
</evidence>
<keyword evidence="3" id="KW-0560">Oxidoreductase</keyword>
<sequence length="323" mass="35330">MGNQISQAFPPEAKLTEKNLPDQTGKVFIVTGSSSGVGKELAQILYSHNAKVYLAARSEEKTNAAIESIKAAFPNSKGEAIYLHLDLDDLTTIKASADDFLSKEDKLNVLFNNAGVMIPPQGSKTKQGYELQLGTNNVAPFLFTKLLTPILIKTAKLEPPGIVRVVWTSSSIAEAGSPKNGVNMDNLDYKVDKPAWHKYGVSKAGNVLHAKEYANRYKGDGLISVALNPGNLKTPLQRHVPGWQMVLFNWILHTPIHGAYTELFAGLSPDVTQDHNGAWIIPWGRIAPIRKDLEAAGKSEKEGGTGVAAKFWEWTEEQVKPYL</sequence>
<protein>
    <submittedName>
        <fullName evidence="4">NAD(P)-binding protein</fullName>
    </submittedName>
</protein>
<dbReference type="SUPFAM" id="SSF51735">
    <property type="entry name" value="NAD(P)-binding Rossmann-fold domains"/>
    <property type="match status" value="1"/>
</dbReference>
<dbReference type="STRING" id="1745343.A0A2J6Q511"/>
<dbReference type="AlphaFoldDB" id="A0A2J6Q511"/>
<dbReference type="InterPro" id="IPR036291">
    <property type="entry name" value="NAD(P)-bd_dom_sf"/>
</dbReference>